<dbReference type="PANTHER" id="PTHR11695">
    <property type="entry name" value="ALCOHOL DEHYDROGENASE RELATED"/>
    <property type="match status" value="1"/>
</dbReference>
<dbReference type="InterPro" id="IPR002364">
    <property type="entry name" value="Quin_OxRdtase/zeta-crystal_CS"/>
</dbReference>
<dbReference type="InterPro" id="IPR000073">
    <property type="entry name" value="AB_hydrolase_1"/>
</dbReference>
<evidence type="ECO:0000313" key="3">
    <source>
        <dbReference type="EMBL" id="GAA3870506.1"/>
    </source>
</evidence>
<dbReference type="InterPro" id="IPR013154">
    <property type="entry name" value="ADH-like_N"/>
</dbReference>
<gene>
    <name evidence="3" type="ORF">GCM10022381_12100</name>
</gene>
<dbReference type="Pfam" id="PF00561">
    <property type="entry name" value="Abhydrolase_1"/>
    <property type="match status" value="1"/>
</dbReference>
<sequence>MAEQPAQRYQEAPTRTIAAADAVFAYRRYGQNTGIPLVVLTHLGANLDSWDPLVVNPLAEDREAIAVNYRGVGGSFGQIRASIEEMAGDMIAVIRALGFDRVHVFGLSMGGMVGQALAARDYLARLRERTSARDKHVTSAVYRAQLAPILLPQQLDKENNTMRAFVFDKYTGPLHEAHIPEPTVGDRDVLVRVVAAGLNQLDEKLRAGEFKQILPYKLPLTLGHDLAGTVVQVGAHVRDFKPGDEVYGRVRDGRIGTFAERIAVDESDLAPQPKTTSTAEAASLPLVALTAWQALVERGNVQSGQKLLIHAGAGGLGSIAIQLAKHLGAHVATTASGSNADFVRELGADIVIDYRTQDFEQELSGYDLVLDSLGGENLERSLRILKPGGKAIGVSGPPDPAFARNAGLNPIVRVAVTALSSKIRKQAKKLGVSYEFLLMRASGEELREITALVDAGIIRPIVGKTFPFDQTPLALTALARGGFHGKVVVTNP</sequence>
<evidence type="ECO:0000256" key="1">
    <source>
        <dbReference type="ARBA" id="ARBA00023002"/>
    </source>
</evidence>
<name>A0ABP7KBJ1_9MICO</name>
<keyword evidence="4" id="KW-1185">Reference proteome</keyword>
<dbReference type="SMART" id="SM00829">
    <property type="entry name" value="PKS_ER"/>
    <property type="match status" value="1"/>
</dbReference>
<dbReference type="Proteomes" id="UP001501803">
    <property type="component" value="Unassembled WGS sequence"/>
</dbReference>
<dbReference type="InterPro" id="IPR011032">
    <property type="entry name" value="GroES-like_sf"/>
</dbReference>
<dbReference type="InterPro" id="IPR020843">
    <property type="entry name" value="ER"/>
</dbReference>
<dbReference type="InterPro" id="IPR029058">
    <property type="entry name" value="AB_hydrolase_fold"/>
</dbReference>
<dbReference type="Pfam" id="PF13602">
    <property type="entry name" value="ADH_zinc_N_2"/>
    <property type="match status" value="1"/>
</dbReference>
<evidence type="ECO:0000259" key="2">
    <source>
        <dbReference type="SMART" id="SM00829"/>
    </source>
</evidence>
<dbReference type="PROSITE" id="PS01162">
    <property type="entry name" value="QOR_ZETA_CRYSTAL"/>
    <property type="match status" value="1"/>
</dbReference>
<dbReference type="InterPro" id="IPR036291">
    <property type="entry name" value="NAD(P)-bd_dom_sf"/>
</dbReference>
<dbReference type="PANTHER" id="PTHR11695:SF294">
    <property type="entry name" value="RETICULON-4-INTERACTING PROTEIN 1, MITOCHONDRIAL"/>
    <property type="match status" value="1"/>
</dbReference>
<dbReference type="CDD" id="cd05289">
    <property type="entry name" value="MDR_like_2"/>
    <property type="match status" value="1"/>
</dbReference>
<accession>A0ABP7KBJ1</accession>
<dbReference type="SUPFAM" id="SSF51735">
    <property type="entry name" value="NAD(P)-binding Rossmann-fold domains"/>
    <property type="match status" value="1"/>
</dbReference>
<dbReference type="Gene3D" id="3.40.50.720">
    <property type="entry name" value="NAD(P)-binding Rossmann-like Domain"/>
    <property type="match status" value="1"/>
</dbReference>
<dbReference type="InterPro" id="IPR050700">
    <property type="entry name" value="YIM1/Zinc_Alcohol_DH_Fams"/>
</dbReference>
<dbReference type="Gene3D" id="3.40.50.1820">
    <property type="entry name" value="alpha/beta hydrolase"/>
    <property type="match status" value="1"/>
</dbReference>
<dbReference type="EMBL" id="BAABCN010000002">
    <property type="protein sequence ID" value="GAA3870506.1"/>
    <property type="molecule type" value="Genomic_DNA"/>
</dbReference>
<reference evidence="4" key="1">
    <citation type="journal article" date="2019" name="Int. J. Syst. Evol. Microbiol.">
        <title>The Global Catalogue of Microorganisms (GCM) 10K type strain sequencing project: providing services to taxonomists for standard genome sequencing and annotation.</title>
        <authorList>
            <consortium name="The Broad Institute Genomics Platform"/>
            <consortium name="The Broad Institute Genome Sequencing Center for Infectious Disease"/>
            <person name="Wu L."/>
            <person name="Ma J."/>
        </authorList>
    </citation>
    <scope>NUCLEOTIDE SEQUENCE [LARGE SCALE GENOMIC DNA]</scope>
    <source>
        <strain evidence="4">JCM 17021</strain>
    </source>
</reference>
<proteinExistence type="predicted"/>
<dbReference type="SUPFAM" id="SSF50129">
    <property type="entry name" value="GroES-like"/>
    <property type="match status" value="1"/>
</dbReference>
<evidence type="ECO:0000313" key="4">
    <source>
        <dbReference type="Proteomes" id="UP001501803"/>
    </source>
</evidence>
<dbReference type="SUPFAM" id="SSF53474">
    <property type="entry name" value="alpha/beta-Hydrolases"/>
    <property type="match status" value="1"/>
</dbReference>
<dbReference type="Gene3D" id="3.90.180.10">
    <property type="entry name" value="Medium-chain alcohol dehydrogenases, catalytic domain"/>
    <property type="match status" value="1"/>
</dbReference>
<comment type="caution">
    <text evidence="3">The sequence shown here is derived from an EMBL/GenBank/DDBJ whole genome shotgun (WGS) entry which is preliminary data.</text>
</comment>
<feature type="domain" description="Enoyl reductase (ER)" evidence="2">
    <location>
        <begin position="172"/>
        <end position="489"/>
    </location>
</feature>
<protein>
    <recommendedName>
        <fullName evidence="2">Enoyl reductase (ER) domain-containing protein</fullName>
    </recommendedName>
</protein>
<dbReference type="Pfam" id="PF08240">
    <property type="entry name" value="ADH_N"/>
    <property type="match status" value="1"/>
</dbReference>
<keyword evidence="1" id="KW-0560">Oxidoreductase</keyword>
<organism evidence="3 4">
    <name type="scientific">Leifsonia kafniensis</name>
    <dbReference type="NCBI Taxonomy" id="475957"/>
    <lineage>
        <taxon>Bacteria</taxon>
        <taxon>Bacillati</taxon>
        <taxon>Actinomycetota</taxon>
        <taxon>Actinomycetes</taxon>
        <taxon>Micrococcales</taxon>
        <taxon>Microbacteriaceae</taxon>
        <taxon>Leifsonia</taxon>
    </lineage>
</organism>